<dbReference type="EMBL" id="JBAWSX010000014">
    <property type="protein sequence ID" value="MEI4803420.1"/>
    <property type="molecule type" value="Genomic_DNA"/>
</dbReference>
<dbReference type="Pfam" id="PF14448">
    <property type="entry name" value="Nuc_N"/>
    <property type="match status" value="1"/>
</dbReference>
<sequence length="231" mass="25319">MARRALFGKSLDNSLAYAHAADAAAGGANTVLRGTNLRGSVKATFENRKEAIHSRISKLEESGGRETSRFPTRSIDSSKDADILNRVSEIKGTLSNRVLNKSGSNMGYAEVNIEGINKNEFYAHSQVKDAGENPNLEGFSPKPKTPKYEAQEAKNADGVSYLRDQDSEYKIINDVASRLGGNHDAKGKIKLFTEKDTCDSCNSIISQFKKDYPDIEIEVIHNDGKPIPPKK</sequence>
<evidence type="ECO:0000313" key="3">
    <source>
        <dbReference type="Proteomes" id="UP001372526"/>
    </source>
</evidence>
<dbReference type="Proteomes" id="UP001372526">
    <property type="component" value="Unassembled WGS sequence"/>
</dbReference>
<protein>
    <submittedName>
        <fullName evidence="2">Deaminase domain-containing protein</fullName>
    </submittedName>
</protein>
<evidence type="ECO:0000313" key="2">
    <source>
        <dbReference type="EMBL" id="MEI4803420.1"/>
    </source>
</evidence>
<proteinExistence type="predicted"/>
<dbReference type="Pfam" id="PF14424">
    <property type="entry name" value="Toxin-deaminase"/>
    <property type="match status" value="1"/>
</dbReference>
<comment type="caution">
    <text evidence="2">The sequence shown here is derived from an EMBL/GenBank/DDBJ whole genome shotgun (WGS) entry which is preliminary data.</text>
</comment>
<gene>
    <name evidence="2" type="ORF">WAZ07_19530</name>
</gene>
<evidence type="ECO:0000259" key="1">
    <source>
        <dbReference type="Pfam" id="PF14448"/>
    </source>
</evidence>
<reference evidence="2 3" key="1">
    <citation type="submission" date="2024-01" db="EMBL/GenBank/DDBJ databases">
        <title>Seven novel Bacillus-like species.</title>
        <authorList>
            <person name="Liu G."/>
        </authorList>
    </citation>
    <scope>NUCLEOTIDE SEQUENCE [LARGE SCALE GENOMIC DNA]</scope>
    <source>
        <strain evidence="2 3">FJAT-51639</strain>
    </source>
</reference>
<name>A0ABU8FP19_9BACI</name>
<dbReference type="InterPro" id="IPR032721">
    <property type="entry name" value="Toxin-deaminase"/>
</dbReference>
<dbReference type="RefSeq" id="WP_336473765.1">
    <property type="nucleotide sequence ID" value="NZ_JBAWSX010000014.1"/>
</dbReference>
<feature type="domain" description="Toxin/Nuclease N-terminal" evidence="1">
    <location>
        <begin position="19"/>
        <end position="63"/>
    </location>
</feature>
<accession>A0ABU8FP19</accession>
<keyword evidence="3" id="KW-1185">Reference proteome</keyword>
<organism evidence="2 3">
    <name type="scientific">Bacillus bruguierae</name>
    <dbReference type="NCBI Taxonomy" id="3127667"/>
    <lineage>
        <taxon>Bacteria</taxon>
        <taxon>Bacillati</taxon>
        <taxon>Bacillota</taxon>
        <taxon>Bacilli</taxon>
        <taxon>Bacillales</taxon>
        <taxon>Bacillaceae</taxon>
        <taxon>Bacillus</taxon>
    </lineage>
</organism>
<dbReference type="InterPro" id="IPR027803">
    <property type="entry name" value="Toxin/Nuc_N"/>
</dbReference>